<dbReference type="InterPro" id="IPR029058">
    <property type="entry name" value="AB_hydrolase_fold"/>
</dbReference>
<feature type="domain" description="AB hydrolase-1" evidence="1">
    <location>
        <begin position="8"/>
        <end position="247"/>
    </location>
</feature>
<dbReference type="InterPro" id="IPR052897">
    <property type="entry name" value="Sec-Metab_Biosynth_Hydrolase"/>
</dbReference>
<evidence type="ECO:0000313" key="2">
    <source>
        <dbReference type="EMBL" id="TKX21805.1"/>
    </source>
</evidence>
<name>A0A4U7AX47_9PEZI</name>
<dbReference type="SUPFAM" id="SSF53474">
    <property type="entry name" value="alpha/beta-Hydrolases"/>
    <property type="match status" value="1"/>
</dbReference>
<dbReference type="PANTHER" id="PTHR37017">
    <property type="entry name" value="AB HYDROLASE-1 DOMAIN-CONTAINING PROTEIN-RELATED"/>
    <property type="match status" value="1"/>
</dbReference>
<dbReference type="Proteomes" id="UP000308133">
    <property type="component" value="Unassembled WGS sequence"/>
</dbReference>
<reference evidence="2 3" key="1">
    <citation type="submission" date="2018-02" db="EMBL/GenBank/DDBJ databases">
        <title>Draft genome sequences of Elsinoe sp., causing black scab on jojoba.</title>
        <authorList>
            <person name="Stodart B."/>
            <person name="Jeffress S."/>
            <person name="Ash G."/>
            <person name="Arun Chinnappa K."/>
        </authorList>
    </citation>
    <scope>NUCLEOTIDE SEQUENCE [LARGE SCALE GENOMIC DNA]</scope>
    <source>
        <strain evidence="2 3">Hillstone_2</strain>
    </source>
</reference>
<protein>
    <recommendedName>
        <fullName evidence="1">AB hydrolase-1 domain-containing protein</fullName>
    </recommendedName>
</protein>
<dbReference type="PANTHER" id="PTHR37017:SF8">
    <property type="entry name" value="AB HYDROLASE-1 DOMAIN-CONTAINING PROTEIN"/>
    <property type="match status" value="1"/>
</dbReference>
<evidence type="ECO:0000259" key="1">
    <source>
        <dbReference type="Pfam" id="PF12697"/>
    </source>
</evidence>
<evidence type="ECO:0000313" key="3">
    <source>
        <dbReference type="Proteomes" id="UP000308133"/>
    </source>
</evidence>
<gene>
    <name evidence="2" type="ORF">C1H76_6302</name>
</gene>
<dbReference type="AlphaFoldDB" id="A0A4U7AX47"/>
<comment type="caution">
    <text evidence="2">The sequence shown here is derived from an EMBL/GenBank/DDBJ whole genome shotgun (WGS) entry which is preliminary data.</text>
</comment>
<dbReference type="InterPro" id="IPR000073">
    <property type="entry name" value="AB_hydrolase_1"/>
</dbReference>
<dbReference type="Gene3D" id="3.40.50.1820">
    <property type="entry name" value="alpha/beta hydrolase"/>
    <property type="match status" value="1"/>
</dbReference>
<accession>A0A4U7AX47</accession>
<proteinExistence type="predicted"/>
<organism evidence="2 3">
    <name type="scientific">Elsinoe australis</name>
    <dbReference type="NCBI Taxonomy" id="40998"/>
    <lineage>
        <taxon>Eukaryota</taxon>
        <taxon>Fungi</taxon>
        <taxon>Dikarya</taxon>
        <taxon>Ascomycota</taxon>
        <taxon>Pezizomycotina</taxon>
        <taxon>Dothideomycetes</taxon>
        <taxon>Dothideomycetidae</taxon>
        <taxon>Myriangiales</taxon>
        <taxon>Elsinoaceae</taxon>
        <taxon>Elsinoe</taxon>
    </lineage>
</organism>
<sequence>MSHKPVWILVPGALHPGSLYQPLLDEIAKHGYETLALTNPSLAGPDQKKLTCSDDANHARAKILQYLDQDRDVVVVCHSYGGMVSGAAVYGLSKKERLTQGKKAGVVGHIYLSAVLDVKSIGNEVEMHPPSFLELNHPHEGLFLANDEETAIKAFYMPEVEPEHAKELASRIRPQSILSVMSPPEGKPSWIDPDLKGKIGYIRCLRDQTLDLDLQDKFISASGQDWHIADIDTGHSPFASRPAETAEICLSLLRKFEASG</sequence>
<dbReference type="Pfam" id="PF12697">
    <property type="entry name" value="Abhydrolase_6"/>
    <property type="match status" value="1"/>
</dbReference>
<dbReference type="EMBL" id="PTQR01000080">
    <property type="protein sequence ID" value="TKX21805.1"/>
    <property type="molecule type" value="Genomic_DNA"/>
</dbReference>